<dbReference type="InterPro" id="IPR046673">
    <property type="entry name" value="ToxA_N"/>
</dbReference>
<evidence type="ECO:0000259" key="1">
    <source>
        <dbReference type="Pfam" id="PF20178"/>
    </source>
</evidence>
<feature type="domain" description="Dermonecrotic toxin N-terminal" evidence="1">
    <location>
        <begin position="808"/>
        <end position="1028"/>
    </location>
</feature>
<comment type="caution">
    <text evidence="2">The sequence shown here is derived from an EMBL/GenBank/DDBJ whole genome shotgun (WGS) entry which is preliminary data.</text>
</comment>
<protein>
    <recommendedName>
        <fullName evidence="1">Dermonecrotic toxin N-terminal domain-containing protein</fullName>
    </recommendedName>
</protein>
<accession>A0AAW8MJB4</accession>
<reference evidence="2" key="1">
    <citation type="submission" date="2023-07" db="EMBL/GenBank/DDBJ databases">
        <title>Sorghum-associated microbial communities from plants grown in Nebraska, USA.</title>
        <authorList>
            <person name="Schachtman D."/>
        </authorList>
    </citation>
    <scope>NUCLEOTIDE SEQUENCE</scope>
    <source>
        <strain evidence="2">3432</strain>
    </source>
</reference>
<dbReference type="InterPro" id="IPR024079">
    <property type="entry name" value="MetalloPept_cat_dom_sf"/>
</dbReference>
<dbReference type="Pfam" id="PF20178">
    <property type="entry name" value="ToxA_N"/>
    <property type="match status" value="1"/>
</dbReference>
<dbReference type="Proteomes" id="UP001252613">
    <property type="component" value="Unassembled WGS sequence"/>
</dbReference>
<sequence length="1611" mass="178688">MTTETTPLLFPAVLAAKRLDELTEPHELTQADLDWLHHTSLSSHALRATQTPAMCVETILLQAEGKAPIPLAGCFTLSALPKTAGSDITPAFLYTPLGGLTKFDSPASLDKQVEAMLANPTERDDLFRLLSISQRAELNSTNTLTKTRQTITGDVFKSQVESIEHAQNLNAVAMVNELIKLPSLTSMLDEVLSEVLSNFDHKQARVTFSTGVSMGDPKAHQVTKSLSLADAVLVYFHNQGRPSGHDVDFIHPGINVSPQNTQQWESILRGTARNLIPKLSHCLGSYWDAMGPFHISRRKFLSQVIQDSLRATILIQREKRQLTETQSRELLRLFRPSRVDEPLLFIETVRLWEYEPLYVELAGTLMISGKGHYLYTPSHGLQKVDNYLGFKDALLVNPPDAARKEALYSLLSLEERNRLLRLDEPRMSGKSVGWPVSDSLAGAIIGKQLENLHYALEMSRQGEVNIHALVDKALDIRALINRSLLNQKTNGHWGTQPAFYGNLRPSNFLADTLERKVKSYASVEDAFNSEFLQLPLSNEVSLRHELRGLLPKLTNVFSLGMRAEAELRELNETLPPAARDLISSVFAYDPAYPDRKQRMGVKGFRPDVYALKLAGTADGETVSLPLANCFLLTERGGLDTPYSGLGILWTPADGLQVFGSVELATQHLNRHLLDSRKRFGLLANLTPTQRKPHRRYQLEAFELIEDNVLLNRAHSFLKHFETEQGYLRTLKAGDWQLTGAALTKSLEALRQKGAPTNLTRAARIAQAIRWQQKLPAWLGTAALEDQRLHIDLLEQYKNSVGDGKDYLDGIEPLRAYVSKKLKALLTTRFAAKNLDPETIQITPNLALAGPASTLTDFALNHVNVMQITGFNVSSTTRQKLPDGLNEAAIRQMLLSLDIATTYPKNLQEQLSGTTAEGQQRQRRFRRQLPWQLLQYAHARHLQQHLSPTAFDLIRQVLDMPDAIARQAVEGASALIRPLELIKTGGTAAIKALGLYLIGSSADAKAPHVLYSPYHAGHCFAEFKDEASVVAAFNTPGALQDLLIRRLPENQRATFKNLFASTAGSLSEITLGSNPIRTNLLDTLFNDNTTLLSDMLATQTDKNNPFDWETVLHLFSTGVRLVGRQLPGKLTFIETLWESYQDFKASAESLQQHDWKAGLHDFIAGAAEMVSLGLLNPDDTFGLLAPVGPGSQNTPAATAGHWKDIASTAPTRTNLQVFEATGVSLHDLQKNPIDGTYKSIESGKLYAHVAGKVFQVAKTSQAWRVVHEDAEGPILQRTPGSQDWTIAPQRQTIRYGKVMSTLANSYSDYKASRSLNIEARGMAEIRRKYPHCANAIVQALETARYYSCNALHNLAQVKRQLPSGSRLDTFLKAFFGVDKVDASLIRKIDTAVSPICQALADPSWELLNANRIVIGDLKEANDTATAFVLEPDTAGRIYLTQFFFDLGLDQYKDLVPDSFNVDAHAQAATLIHEITHQLFDTYDIVYLESTLPFLDLISTATHVGQAKYDHQKKQQANGLSLTTSRSRLFMGWDSEAQVLKGLEHLPGLKATAREILKVTGAKTMDEARDAFLDPNLPDKRIDVMLRNADSLTLLICELGRQLDPPSSSNTSS</sequence>
<dbReference type="RefSeq" id="WP_310368627.1">
    <property type="nucleotide sequence ID" value="NZ_JAVDVC010000022.1"/>
</dbReference>
<evidence type="ECO:0000313" key="2">
    <source>
        <dbReference type="EMBL" id="MDR6961971.1"/>
    </source>
</evidence>
<dbReference type="Gene3D" id="3.40.390.10">
    <property type="entry name" value="Collagenase (Catalytic Domain)"/>
    <property type="match status" value="1"/>
</dbReference>
<proteinExistence type="predicted"/>
<dbReference type="EMBL" id="JAVDVC010000022">
    <property type="protein sequence ID" value="MDR6961971.1"/>
    <property type="molecule type" value="Genomic_DNA"/>
</dbReference>
<organism evidence="2 3">
    <name type="scientific">Pseudomonas brassicacearum</name>
    <dbReference type="NCBI Taxonomy" id="930166"/>
    <lineage>
        <taxon>Bacteria</taxon>
        <taxon>Pseudomonadati</taxon>
        <taxon>Pseudomonadota</taxon>
        <taxon>Gammaproteobacteria</taxon>
        <taxon>Pseudomonadales</taxon>
        <taxon>Pseudomonadaceae</taxon>
        <taxon>Pseudomonas</taxon>
    </lineage>
</organism>
<gene>
    <name evidence="2" type="ORF">J2W43_005991</name>
</gene>
<dbReference type="GO" id="GO:0008237">
    <property type="term" value="F:metallopeptidase activity"/>
    <property type="evidence" value="ECO:0007669"/>
    <property type="project" value="InterPro"/>
</dbReference>
<evidence type="ECO:0000313" key="3">
    <source>
        <dbReference type="Proteomes" id="UP001252613"/>
    </source>
</evidence>
<name>A0AAW8MJB4_9PSED</name>